<protein>
    <submittedName>
        <fullName evidence="1">Uncharacterized protein</fullName>
    </submittedName>
</protein>
<accession>A0A060S8E5</accession>
<dbReference type="Proteomes" id="UP000029665">
    <property type="component" value="Unassembled WGS sequence"/>
</dbReference>
<comment type="caution">
    <text evidence="1">The sequence shown here is derived from an EMBL/GenBank/DDBJ whole genome shotgun (WGS) entry which is preliminary data.</text>
</comment>
<sequence>MSGVPVEGTGICTEDGLLANYWVGTFKQPIRPSNGRQSGHSATDIQFSIFIRYRAGKGPARYYALEPFRFVEGTDCLAILVLDEQFGAKTGDRVLRCAVVGDGGPERFIPDKRAFVRPFSFIDASVLLEISASAIQSVAGKKPVQMCDMSELSSSWVLLK</sequence>
<organism evidence="1 2">
    <name type="scientific">Pycnoporus cinnabarinus</name>
    <name type="common">Cinnabar-red polypore</name>
    <name type="synonym">Trametes cinnabarina</name>
    <dbReference type="NCBI Taxonomy" id="5643"/>
    <lineage>
        <taxon>Eukaryota</taxon>
        <taxon>Fungi</taxon>
        <taxon>Dikarya</taxon>
        <taxon>Basidiomycota</taxon>
        <taxon>Agaricomycotina</taxon>
        <taxon>Agaricomycetes</taxon>
        <taxon>Polyporales</taxon>
        <taxon>Polyporaceae</taxon>
        <taxon>Trametes</taxon>
    </lineage>
</organism>
<dbReference type="EMBL" id="CCBP010000083">
    <property type="protein sequence ID" value="CDO70516.1"/>
    <property type="molecule type" value="Genomic_DNA"/>
</dbReference>
<keyword evidence="2" id="KW-1185">Reference proteome</keyword>
<reference evidence="1" key="1">
    <citation type="submission" date="2014-01" db="EMBL/GenBank/DDBJ databases">
        <title>The genome of the white-rot fungus Pycnoporus cinnabarinus: a basidiomycete model with a versatile arsenal for lignocellulosic biomass breakdown.</title>
        <authorList>
            <person name="Levasseur A."/>
            <person name="Lomascolo A."/>
            <person name="Ruiz-Duenas F.J."/>
            <person name="Uzan E."/>
            <person name="Piumi F."/>
            <person name="Kues U."/>
            <person name="Ram A.F.J."/>
            <person name="Murat C."/>
            <person name="Haon M."/>
            <person name="Benoit I."/>
            <person name="Arfi Y."/>
            <person name="Chevret D."/>
            <person name="Drula E."/>
            <person name="Kwon M.J."/>
            <person name="Gouret P."/>
            <person name="Lesage-Meessen L."/>
            <person name="Lombard V."/>
            <person name="Mariette J."/>
            <person name="Noirot C."/>
            <person name="Park J."/>
            <person name="Patyshakuliyeva A."/>
            <person name="Wieneger R.A.B."/>
            <person name="Wosten H.A.B."/>
            <person name="Martin F."/>
            <person name="Coutinho P.M."/>
            <person name="de Vries R."/>
            <person name="Martinez A.T."/>
            <person name="Klopp C."/>
            <person name="Pontarotti P."/>
            <person name="Henrissat B."/>
            <person name="Record E."/>
        </authorList>
    </citation>
    <scope>NUCLEOTIDE SEQUENCE [LARGE SCALE GENOMIC DNA]</scope>
    <source>
        <strain evidence="1">BRFM137</strain>
    </source>
</reference>
<evidence type="ECO:0000313" key="2">
    <source>
        <dbReference type="Proteomes" id="UP000029665"/>
    </source>
</evidence>
<proteinExistence type="predicted"/>
<name>A0A060S8E5_PYCCI</name>
<evidence type="ECO:0000313" key="1">
    <source>
        <dbReference type="EMBL" id="CDO70516.1"/>
    </source>
</evidence>
<dbReference type="AlphaFoldDB" id="A0A060S8E5"/>
<gene>
    <name evidence="1" type="ORF">BN946_scf184569.g59</name>
</gene>
<dbReference type="HOGENOM" id="CLU_1653031_0_0_1"/>